<dbReference type="OrthoDB" id="5292901at2"/>
<dbReference type="FunFam" id="1.10.10.60:FF:000141">
    <property type="entry name" value="TetR family transcriptional regulator"/>
    <property type="match status" value="1"/>
</dbReference>
<dbReference type="RefSeq" id="WP_069308314.1">
    <property type="nucleotide sequence ID" value="NZ_MCRJ01000165.1"/>
</dbReference>
<comment type="caution">
    <text evidence="6">The sequence shown here is derived from an EMBL/GenBank/DDBJ whole genome shotgun (WGS) entry which is preliminary data.</text>
</comment>
<dbReference type="PROSITE" id="PS50977">
    <property type="entry name" value="HTH_TETR_2"/>
    <property type="match status" value="1"/>
</dbReference>
<gene>
    <name evidence="6" type="ORF">A6302_04173</name>
</gene>
<evidence type="ECO:0000256" key="3">
    <source>
        <dbReference type="ARBA" id="ARBA00023163"/>
    </source>
</evidence>
<dbReference type="PRINTS" id="PR00455">
    <property type="entry name" value="HTHTETR"/>
</dbReference>
<accession>A0A1E3GYW7</accession>
<dbReference type="PANTHER" id="PTHR30055:SF146">
    <property type="entry name" value="HTH-TYPE TRANSCRIPTIONAL DUAL REGULATOR CECR"/>
    <property type="match status" value="1"/>
</dbReference>
<dbReference type="Pfam" id="PF00440">
    <property type="entry name" value="TetR_N"/>
    <property type="match status" value="1"/>
</dbReference>
<feature type="DNA-binding region" description="H-T-H motif" evidence="4">
    <location>
        <begin position="30"/>
        <end position="49"/>
    </location>
</feature>
<dbReference type="Proteomes" id="UP000094622">
    <property type="component" value="Unassembled WGS sequence"/>
</dbReference>
<evidence type="ECO:0000256" key="4">
    <source>
        <dbReference type="PROSITE-ProRule" id="PRU00335"/>
    </source>
</evidence>
<dbReference type="GO" id="GO:0000976">
    <property type="term" value="F:transcription cis-regulatory region binding"/>
    <property type="evidence" value="ECO:0007669"/>
    <property type="project" value="TreeGrafter"/>
</dbReference>
<keyword evidence="2 4" id="KW-0238">DNA-binding</keyword>
<keyword evidence="1" id="KW-0805">Transcription regulation</keyword>
<dbReference type="EMBL" id="MCRJ01000165">
    <property type="protein sequence ID" value="ODN68521.1"/>
    <property type="molecule type" value="Genomic_DNA"/>
</dbReference>
<dbReference type="Pfam" id="PF14246">
    <property type="entry name" value="TetR_C_7"/>
    <property type="match status" value="1"/>
</dbReference>
<proteinExistence type="predicted"/>
<feature type="domain" description="HTH tetR-type" evidence="5">
    <location>
        <begin position="7"/>
        <end position="67"/>
    </location>
</feature>
<dbReference type="AlphaFoldDB" id="A0A1E3GYW7"/>
<dbReference type="Gene3D" id="1.10.357.10">
    <property type="entry name" value="Tetracycline Repressor, domain 2"/>
    <property type="match status" value="1"/>
</dbReference>
<evidence type="ECO:0000259" key="5">
    <source>
        <dbReference type="PROSITE" id="PS50977"/>
    </source>
</evidence>
<dbReference type="PANTHER" id="PTHR30055">
    <property type="entry name" value="HTH-TYPE TRANSCRIPTIONAL REGULATOR RUTR"/>
    <property type="match status" value="1"/>
</dbReference>
<name>A0A1E3GYW7_9HYPH</name>
<dbReference type="SUPFAM" id="SSF46689">
    <property type="entry name" value="Homeodomain-like"/>
    <property type="match status" value="1"/>
</dbReference>
<dbReference type="InterPro" id="IPR039536">
    <property type="entry name" value="TetR_C_Proteobacteria"/>
</dbReference>
<dbReference type="Gene3D" id="1.10.10.60">
    <property type="entry name" value="Homeodomain-like"/>
    <property type="match status" value="1"/>
</dbReference>
<keyword evidence="7" id="KW-1185">Reference proteome</keyword>
<dbReference type="InterPro" id="IPR009057">
    <property type="entry name" value="Homeodomain-like_sf"/>
</dbReference>
<dbReference type="InterPro" id="IPR001647">
    <property type="entry name" value="HTH_TetR"/>
</dbReference>
<evidence type="ECO:0000256" key="1">
    <source>
        <dbReference type="ARBA" id="ARBA00023015"/>
    </source>
</evidence>
<protein>
    <submittedName>
        <fullName evidence="6">DNA-binding transcriptional repressor AcrR</fullName>
    </submittedName>
</protein>
<dbReference type="GO" id="GO:0003700">
    <property type="term" value="F:DNA-binding transcription factor activity"/>
    <property type="evidence" value="ECO:0007669"/>
    <property type="project" value="TreeGrafter"/>
</dbReference>
<keyword evidence="3" id="KW-0804">Transcription</keyword>
<evidence type="ECO:0000313" key="7">
    <source>
        <dbReference type="Proteomes" id="UP000094622"/>
    </source>
</evidence>
<organism evidence="6 7">
    <name type="scientific">Methylobrevis pamukkalensis</name>
    <dbReference type="NCBI Taxonomy" id="1439726"/>
    <lineage>
        <taxon>Bacteria</taxon>
        <taxon>Pseudomonadati</taxon>
        <taxon>Pseudomonadota</taxon>
        <taxon>Alphaproteobacteria</taxon>
        <taxon>Hyphomicrobiales</taxon>
        <taxon>Pleomorphomonadaceae</taxon>
        <taxon>Methylobrevis</taxon>
    </lineage>
</organism>
<evidence type="ECO:0000256" key="2">
    <source>
        <dbReference type="ARBA" id="ARBA00023125"/>
    </source>
</evidence>
<dbReference type="InterPro" id="IPR050109">
    <property type="entry name" value="HTH-type_TetR-like_transc_reg"/>
</dbReference>
<sequence>MKTVKDLPLPARILRAAFITFGERGFDKASMDEVADVAGTTKRTVYAHFTNKETLFRASIGQATEWFLAELPVLDPAGDPEAELTRFASRFSDLSTWIGPVRLQRVVIAEAERLSDLAETLHRQVIGGAEERIAAFLTARGLINPATQADGSELRAPQAARLFLNMTTGPRRFATLMEALRPETQHPNVTGFGNDDDWVRFAVRFFLHGLTEPRSFPD</sequence>
<evidence type="ECO:0000313" key="6">
    <source>
        <dbReference type="EMBL" id="ODN68521.1"/>
    </source>
</evidence>
<reference evidence="6 7" key="1">
    <citation type="submission" date="2016-07" db="EMBL/GenBank/DDBJ databases">
        <title>Draft Genome Sequence of Methylobrevis pamukkalensis PK2.</title>
        <authorList>
            <person name="Vasilenko O.V."/>
            <person name="Doronina N.V."/>
            <person name="Shmareva M.N."/>
            <person name="Tarlachkov S.V."/>
            <person name="Mustakhimov I."/>
            <person name="Trotsenko Y.A."/>
        </authorList>
    </citation>
    <scope>NUCLEOTIDE SEQUENCE [LARGE SCALE GENOMIC DNA]</scope>
    <source>
        <strain evidence="6 7">PK2</strain>
    </source>
</reference>